<name>A0A4P7CW41_9BURK</name>
<dbReference type="OrthoDB" id="7251180at2"/>
<sequence length="351" mass="40617">MKINTRQSNSQADRFTLYTLLSNSFAGEEDGKDAWIEHAEKNVELVKFLEGLDRRNLYRIIFDRPPESVWGIGSSAQLNQKADLGLLYDFVFSEENKIMGEIIYAKTVKNKGLGIFIHIPKTAGTTVNNILENNAILLRNACFDISRLVALYRENSRRRRVIFSGHRTLEFYDRAINLSDVGVIFTSIRDPIEVAISYFNFAFTMVRNNDEAWGAQWRPFVEEWQSTGDTPHDWFINYCASDFFRRNVSNIYFDYLGGRNKSSEDARGIIDNMLRFGVFAVRSDLVNDFLSDSGGEKLEKNRSDAVVTRDTLSFDTLLHLRRLMPTNMEFYALLDNFPTWRKSGYVDFREV</sequence>
<accession>A0A4P7CW41</accession>
<evidence type="ECO:0000313" key="1">
    <source>
        <dbReference type="EMBL" id="QBQ98334.1"/>
    </source>
</evidence>
<protein>
    <recommendedName>
        <fullName evidence="3">Sulfotransferase family protein</fullName>
    </recommendedName>
</protein>
<dbReference type="InterPro" id="IPR027417">
    <property type="entry name" value="P-loop_NTPase"/>
</dbReference>
<reference evidence="1 2" key="1">
    <citation type="submission" date="2019-03" db="EMBL/GenBank/DDBJ databases">
        <title>Paraburkholderia sp. 7MH5, isolated from subtropical forest soil.</title>
        <authorList>
            <person name="Gao Z.-H."/>
            <person name="Qiu L.-H."/>
        </authorList>
    </citation>
    <scope>NUCLEOTIDE SEQUENCE [LARGE SCALE GENOMIC DNA]</scope>
    <source>
        <strain evidence="1 2">7MH5</strain>
    </source>
</reference>
<dbReference type="KEGG" id="ppai:E1956_14925"/>
<proteinExistence type="predicted"/>
<dbReference type="Gene3D" id="3.40.50.300">
    <property type="entry name" value="P-loop containing nucleotide triphosphate hydrolases"/>
    <property type="match status" value="1"/>
</dbReference>
<organism evidence="1 2">
    <name type="scientific">Paraburkholderia pallida</name>
    <dbReference type="NCBI Taxonomy" id="2547399"/>
    <lineage>
        <taxon>Bacteria</taxon>
        <taxon>Pseudomonadati</taxon>
        <taxon>Pseudomonadota</taxon>
        <taxon>Betaproteobacteria</taxon>
        <taxon>Burkholderiales</taxon>
        <taxon>Burkholderiaceae</taxon>
        <taxon>Paraburkholderia</taxon>
    </lineage>
</organism>
<dbReference type="RefSeq" id="WP_134750042.1">
    <property type="nucleotide sequence ID" value="NZ_CP038148.1"/>
</dbReference>
<evidence type="ECO:0008006" key="3">
    <source>
        <dbReference type="Google" id="ProtNLM"/>
    </source>
</evidence>
<keyword evidence="2" id="KW-1185">Reference proteome</keyword>
<evidence type="ECO:0000313" key="2">
    <source>
        <dbReference type="Proteomes" id="UP000295727"/>
    </source>
</evidence>
<dbReference type="Proteomes" id="UP000295727">
    <property type="component" value="Chromosome 1"/>
</dbReference>
<gene>
    <name evidence="1" type="ORF">E1956_14925</name>
</gene>
<dbReference type="SUPFAM" id="SSF52540">
    <property type="entry name" value="P-loop containing nucleoside triphosphate hydrolases"/>
    <property type="match status" value="1"/>
</dbReference>
<dbReference type="EMBL" id="CP038148">
    <property type="protein sequence ID" value="QBQ98334.1"/>
    <property type="molecule type" value="Genomic_DNA"/>
</dbReference>
<dbReference type="AlphaFoldDB" id="A0A4P7CW41"/>